<dbReference type="PRINTS" id="PR00111">
    <property type="entry name" value="ABHYDROLASE"/>
</dbReference>
<dbReference type="PANTHER" id="PTHR43798">
    <property type="entry name" value="MONOACYLGLYCEROL LIPASE"/>
    <property type="match status" value="1"/>
</dbReference>
<sequence>MTMVSITDETRLYCQDAGTGPVVLFLHGGCMSHRVWESQVKALLDADYRVVTPDLRGHGSSDKPVSPYTAEMYADDVDALLSALGIERCVLVGWSLGATIATTFASKYSDRLAKLVLVSSSIFDTIAPQSDAAPGERLPIDKMIANQRRNRPRGMERFVAGMFGTDVDEHTLRWLWSVGMQTPMRVAIKTLEIYENPQRERLRDALSELAVPGAVFHGALDGSATLDDAESIAVEVFQNGTFVAFEESGHVPFLEESEKFEDELLEFLRA</sequence>
<accession>A0A0W1RDP3</accession>
<keyword evidence="4" id="KW-1185">Reference proteome</keyword>
<dbReference type="GO" id="GO:0016787">
    <property type="term" value="F:hydrolase activity"/>
    <property type="evidence" value="ECO:0007669"/>
    <property type="project" value="UniProtKB-KW"/>
</dbReference>
<dbReference type="PRINTS" id="PR00412">
    <property type="entry name" value="EPOXHYDRLASE"/>
</dbReference>
<organism evidence="3 4">
    <name type="scientific">Haloprofundus marisrubri</name>
    <dbReference type="NCBI Taxonomy" id="1514971"/>
    <lineage>
        <taxon>Archaea</taxon>
        <taxon>Methanobacteriati</taxon>
        <taxon>Methanobacteriota</taxon>
        <taxon>Stenosarchaea group</taxon>
        <taxon>Halobacteria</taxon>
        <taxon>Halobacteriales</taxon>
        <taxon>Haloferacaceae</taxon>
        <taxon>Haloprofundus</taxon>
    </lineage>
</organism>
<dbReference type="EMBL" id="LOPU01000003">
    <property type="protein sequence ID" value="KTG11549.1"/>
    <property type="molecule type" value="Genomic_DNA"/>
</dbReference>
<dbReference type="OrthoDB" id="111592at2157"/>
<dbReference type="InterPro" id="IPR000073">
    <property type="entry name" value="AB_hydrolase_1"/>
</dbReference>
<evidence type="ECO:0000256" key="1">
    <source>
        <dbReference type="ARBA" id="ARBA00022801"/>
    </source>
</evidence>
<protein>
    <recommendedName>
        <fullName evidence="2">AB hydrolase-1 domain-containing protein</fullName>
    </recommendedName>
</protein>
<dbReference type="InterPro" id="IPR029058">
    <property type="entry name" value="AB_hydrolase_fold"/>
</dbReference>
<dbReference type="AlphaFoldDB" id="A0A0W1RDP3"/>
<reference evidence="3 4" key="1">
    <citation type="submission" date="2015-12" db="EMBL/GenBank/DDBJ databases">
        <title>Haloprofundus marisrubri gen. nov., sp. nov., an extremely halophilic archaeon isolated from the Discovery deep brine-seawater interface in the Red Sea.</title>
        <authorList>
            <person name="Zhang G."/>
            <person name="Stingl U."/>
            <person name="Rashid M."/>
        </authorList>
    </citation>
    <scope>NUCLEOTIDE SEQUENCE [LARGE SCALE GENOMIC DNA]</scope>
    <source>
        <strain evidence="3 4">SB9</strain>
    </source>
</reference>
<dbReference type="GO" id="GO:0016020">
    <property type="term" value="C:membrane"/>
    <property type="evidence" value="ECO:0007669"/>
    <property type="project" value="TreeGrafter"/>
</dbReference>
<gene>
    <name evidence="3" type="ORF">AUR64_03345</name>
</gene>
<evidence type="ECO:0000313" key="4">
    <source>
        <dbReference type="Proteomes" id="UP000054387"/>
    </source>
</evidence>
<dbReference type="RefSeq" id="WP_058580033.1">
    <property type="nucleotide sequence ID" value="NZ_LOPU01000003.1"/>
</dbReference>
<evidence type="ECO:0000259" key="2">
    <source>
        <dbReference type="Pfam" id="PF00561"/>
    </source>
</evidence>
<dbReference type="SUPFAM" id="SSF53474">
    <property type="entry name" value="alpha/beta-Hydrolases"/>
    <property type="match status" value="1"/>
</dbReference>
<dbReference type="Pfam" id="PF00561">
    <property type="entry name" value="Abhydrolase_1"/>
    <property type="match status" value="1"/>
</dbReference>
<dbReference type="Proteomes" id="UP000054387">
    <property type="component" value="Unassembled WGS sequence"/>
</dbReference>
<comment type="caution">
    <text evidence="3">The sequence shown here is derived from an EMBL/GenBank/DDBJ whole genome shotgun (WGS) entry which is preliminary data.</text>
</comment>
<dbReference type="Gene3D" id="3.40.50.1820">
    <property type="entry name" value="alpha/beta hydrolase"/>
    <property type="match status" value="1"/>
</dbReference>
<dbReference type="InterPro" id="IPR000639">
    <property type="entry name" value="Epox_hydrolase-like"/>
</dbReference>
<keyword evidence="1" id="KW-0378">Hydrolase</keyword>
<dbReference type="InterPro" id="IPR050266">
    <property type="entry name" value="AB_hydrolase_sf"/>
</dbReference>
<proteinExistence type="predicted"/>
<dbReference type="STRING" id="1514971.AUR64_03345"/>
<dbReference type="PANTHER" id="PTHR43798:SF31">
    <property type="entry name" value="AB HYDROLASE SUPERFAMILY PROTEIN YCLE"/>
    <property type="match status" value="1"/>
</dbReference>
<feature type="domain" description="AB hydrolase-1" evidence="2">
    <location>
        <begin position="21"/>
        <end position="134"/>
    </location>
</feature>
<evidence type="ECO:0000313" key="3">
    <source>
        <dbReference type="EMBL" id="KTG11549.1"/>
    </source>
</evidence>
<name>A0A0W1RDP3_9EURY</name>